<evidence type="ECO:0000313" key="2">
    <source>
        <dbReference type="Proteomes" id="UP000185999"/>
    </source>
</evidence>
<keyword evidence="2" id="KW-1185">Reference proteome</keyword>
<dbReference type="EMBL" id="FTOE01000004">
    <property type="protein sequence ID" value="SIS73590.1"/>
    <property type="molecule type" value="Genomic_DNA"/>
</dbReference>
<proteinExistence type="predicted"/>
<sequence length="41" mass="4631">MMLGDWIHNNVSFTSVERIAGEIKTYTNGLSDINNITFNLT</sequence>
<organism evidence="1 2">
    <name type="scientific">Neptunomonas antarctica</name>
    <dbReference type="NCBI Taxonomy" id="619304"/>
    <lineage>
        <taxon>Bacteria</taxon>
        <taxon>Pseudomonadati</taxon>
        <taxon>Pseudomonadota</taxon>
        <taxon>Gammaproteobacteria</taxon>
        <taxon>Oceanospirillales</taxon>
        <taxon>Oceanospirillaceae</taxon>
        <taxon>Neptunomonas</taxon>
    </lineage>
</organism>
<dbReference type="AlphaFoldDB" id="A0A1N7LID0"/>
<accession>A0A1N7LID0</accession>
<name>A0A1N7LID0_9GAMM</name>
<gene>
    <name evidence="1" type="ORF">SAMN05421760_10455</name>
</gene>
<protein>
    <submittedName>
        <fullName evidence="1">Uncharacterized protein</fullName>
    </submittedName>
</protein>
<evidence type="ECO:0000313" key="1">
    <source>
        <dbReference type="EMBL" id="SIS73590.1"/>
    </source>
</evidence>
<dbReference type="Proteomes" id="UP000185999">
    <property type="component" value="Unassembled WGS sequence"/>
</dbReference>
<reference evidence="2" key="1">
    <citation type="submission" date="2017-01" db="EMBL/GenBank/DDBJ databases">
        <authorList>
            <person name="Varghese N."/>
            <person name="Submissions S."/>
        </authorList>
    </citation>
    <scope>NUCLEOTIDE SEQUENCE [LARGE SCALE GENOMIC DNA]</scope>
    <source>
        <strain evidence="2">DSM 22306</strain>
    </source>
</reference>